<dbReference type="InterPro" id="IPR006059">
    <property type="entry name" value="SBP"/>
</dbReference>
<evidence type="ECO:0000313" key="3">
    <source>
        <dbReference type="Proteomes" id="UP000181980"/>
    </source>
</evidence>
<accession>A0A1H5JM39</accession>
<dbReference type="PANTHER" id="PTHR43649">
    <property type="entry name" value="ARABINOSE-BINDING PROTEIN-RELATED"/>
    <property type="match status" value="1"/>
</dbReference>
<sequence length="446" mass="45915">MTQRSGRRTVAVLGVAASVSLLTAACTGSDSAGTDGDDGGGAASEISVWFPGANQAEIDLVNDTIVPAFEEETGATVEVTFVDWGDLSPKLNAAFAAGTAPDVFGHGPAAVADFVATDRLTDLGPYLAELDPAVTDDLGAALAGGQVDGTQYLIPLSMQGNLVMYNAADFTAAGLDPDAPPTTWEGIRAAAEQLTVRDGDTVTHAGLLVPSNPIAIQQTFASLLSGAGGDMLEPDGSAATFDTPEGTQALEFFVDLFHGEQPVSNMLGEDYVNMPPAQQPLVVGDASMAVLTAPVMQQVAEAAPDLDLRVMPAPTFEGADSPAMIGGAGPGLMINKDSPAQDLAWDFIEYLLTPEVMAEYTAGIGAVPVHASAIDTEYVRSNPVVQAFVEQASALKPNPNVPGWVEIRDALDANLEQALHETVDVGTALDNATAEVESIIAQHAGG</sequence>
<feature type="chain" id="PRO_5039076760" evidence="1">
    <location>
        <begin position="25"/>
        <end position="446"/>
    </location>
</feature>
<dbReference type="Pfam" id="PF01547">
    <property type="entry name" value="SBP_bac_1"/>
    <property type="match status" value="1"/>
</dbReference>
<dbReference type="PANTHER" id="PTHR43649:SF12">
    <property type="entry name" value="DIACETYLCHITOBIOSE BINDING PROTEIN DASA"/>
    <property type="match status" value="1"/>
</dbReference>
<dbReference type="CDD" id="cd14748">
    <property type="entry name" value="PBP2_UgpB"/>
    <property type="match status" value="1"/>
</dbReference>
<protein>
    <submittedName>
        <fullName evidence="2">Carbohydrate ABC transporter substrate-binding protein, CUT1 family</fullName>
    </submittedName>
</protein>
<dbReference type="AlphaFoldDB" id="A0A1H5JM39"/>
<proteinExistence type="predicted"/>
<keyword evidence="3" id="KW-1185">Reference proteome</keyword>
<name>A0A1H5JM39_9ACTN</name>
<evidence type="ECO:0000256" key="1">
    <source>
        <dbReference type="SAM" id="SignalP"/>
    </source>
</evidence>
<gene>
    <name evidence="2" type="ORF">SAMN04488561_1616</name>
</gene>
<reference evidence="3" key="1">
    <citation type="submission" date="2016-10" db="EMBL/GenBank/DDBJ databases">
        <authorList>
            <person name="Varghese N."/>
            <person name="Submissions S."/>
        </authorList>
    </citation>
    <scope>NUCLEOTIDE SEQUENCE [LARGE SCALE GENOMIC DNA]</scope>
    <source>
        <strain evidence="3">DSM 45237</strain>
    </source>
</reference>
<dbReference type="EMBL" id="FNUC01000003">
    <property type="protein sequence ID" value="SEE52698.1"/>
    <property type="molecule type" value="Genomic_DNA"/>
</dbReference>
<evidence type="ECO:0000313" key="2">
    <source>
        <dbReference type="EMBL" id="SEE52698.1"/>
    </source>
</evidence>
<feature type="signal peptide" evidence="1">
    <location>
        <begin position="1"/>
        <end position="24"/>
    </location>
</feature>
<dbReference type="InterPro" id="IPR050490">
    <property type="entry name" value="Bact_solute-bd_prot1"/>
</dbReference>
<dbReference type="OrthoDB" id="9780991at2"/>
<dbReference type="Gene3D" id="3.40.190.10">
    <property type="entry name" value="Periplasmic binding protein-like II"/>
    <property type="match status" value="1"/>
</dbReference>
<organism evidence="2 3">
    <name type="scientific">Jiangella alba</name>
    <dbReference type="NCBI Taxonomy" id="561176"/>
    <lineage>
        <taxon>Bacteria</taxon>
        <taxon>Bacillati</taxon>
        <taxon>Actinomycetota</taxon>
        <taxon>Actinomycetes</taxon>
        <taxon>Jiangellales</taxon>
        <taxon>Jiangellaceae</taxon>
        <taxon>Jiangella</taxon>
    </lineage>
</organism>
<keyword evidence="1" id="KW-0732">Signal</keyword>
<dbReference type="RefSeq" id="WP_083288525.1">
    <property type="nucleotide sequence ID" value="NZ_FNUC01000003.1"/>
</dbReference>
<dbReference type="SUPFAM" id="SSF53850">
    <property type="entry name" value="Periplasmic binding protein-like II"/>
    <property type="match status" value="1"/>
</dbReference>
<dbReference type="STRING" id="561176.SAMN04488561_1616"/>
<dbReference type="Proteomes" id="UP000181980">
    <property type="component" value="Unassembled WGS sequence"/>
</dbReference>
<dbReference type="PROSITE" id="PS51257">
    <property type="entry name" value="PROKAR_LIPOPROTEIN"/>
    <property type="match status" value="1"/>
</dbReference>